<dbReference type="Proteomes" id="UP000245771">
    <property type="component" value="Unassembled WGS sequence"/>
</dbReference>
<feature type="compositionally biased region" description="Polar residues" evidence="1">
    <location>
        <begin position="82"/>
        <end position="92"/>
    </location>
</feature>
<name>A0A316V4L1_9BASI</name>
<dbReference type="AlphaFoldDB" id="A0A316V4L1"/>
<evidence type="ECO:0000313" key="4">
    <source>
        <dbReference type="Proteomes" id="UP000245771"/>
    </source>
</evidence>
<accession>A0A316V4L1</accession>
<dbReference type="RefSeq" id="XP_025352788.1">
    <property type="nucleotide sequence ID" value="XM_025500524.1"/>
</dbReference>
<evidence type="ECO:0000313" key="3">
    <source>
        <dbReference type="EMBL" id="PWN32486.1"/>
    </source>
</evidence>
<reference evidence="3 4" key="1">
    <citation type="journal article" date="2018" name="Mol. Biol. Evol.">
        <title>Broad Genomic Sampling Reveals a Smut Pathogenic Ancestry of the Fungal Clade Ustilaginomycotina.</title>
        <authorList>
            <person name="Kijpornyongpan T."/>
            <person name="Mondo S.J."/>
            <person name="Barry K."/>
            <person name="Sandor L."/>
            <person name="Lee J."/>
            <person name="Lipzen A."/>
            <person name="Pangilinan J."/>
            <person name="LaButti K."/>
            <person name="Hainaut M."/>
            <person name="Henrissat B."/>
            <person name="Grigoriev I.V."/>
            <person name="Spatafora J.W."/>
            <person name="Aime M.C."/>
        </authorList>
    </citation>
    <scope>NUCLEOTIDE SEQUENCE [LARGE SCALE GENOMIC DNA]</scope>
    <source>
        <strain evidence="3 4">MCA 3882</strain>
    </source>
</reference>
<gene>
    <name evidence="3" type="ORF">FA14DRAFT_174210</name>
</gene>
<protein>
    <submittedName>
        <fullName evidence="3">Uncharacterized protein</fullName>
    </submittedName>
</protein>
<feature type="region of interest" description="Disordered" evidence="1">
    <location>
        <begin position="130"/>
        <end position="164"/>
    </location>
</feature>
<sequence>MNIRTYSSIVILFTAFISLSLQVSSNDGSTSPSHQASVNPSESSHSPKRSPEHAIGISPSVKGSHIDTASKAPAGPSKGTKRTPSAHPQVSTKRVKERFAEETKFNPYTDGYQTKIIKYTAPKHDVSLDKFNKAKKEARQKAKDDYKRRLRSSDPDQYRRQRGY</sequence>
<feature type="region of interest" description="Disordered" evidence="1">
    <location>
        <begin position="24"/>
        <end position="102"/>
    </location>
</feature>
<evidence type="ECO:0000256" key="1">
    <source>
        <dbReference type="SAM" id="MobiDB-lite"/>
    </source>
</evidence>
<feature type="compositionally biased region" description="Polar residues" evidence="1">
    <location>
        <begin position="24"/>
        <end position="44"/>
    </location>
</feature>
<keyword evidence="2" id="KW-0732">Signal</keyword>
<evidence type="ECO:0000256" key="2">
    <source>
        <dbReference type="SAM" id="SignalP"/>
    </source>
</evidence>
<proteinExistence type="predicted"/>
<dbReference type="GeneID" id="37022305"/>
<dbReference type="InParanoid" id="A0A316V4L1"/>
<organism evidence="3 4">
    <name type="scientific">Meira miltonrushii</name>
    <dbReference type="NCBI Taxonomy" id="1280837"/>
    <lineage>
        <taxon>Eukaryota</taxon>
        <taxon>Fungi</taxon>
        <taxon>Dikarya</taxon>
        <taxon>Basidiomycota</taxon>
        <taxon>Ustilaginomycotina</taxon>
        <taxon>Exobasidiomycetes</taxon>
        <taxon>Exobasidiales</taxon>
        <taxon>Brachybasidiaceae</taxon>
        <taxon>Meira</taxon>
    </lineage>
</organism>
<dbReference type="EMBL" id="KZ819605">
    <property type="protein sequence ID" value="PWN32486.1"/>
    <property type="molecule type" value="Genomic_DNA"/>
</dbReference>
<feature type="signal peptide" evidence="2">
    <location>
        <begin position="1"/>
        <end position="25"/>
    </location>
</feature>
<keyword evidence="4" id="KW-1185">Reference proteome</keyword>
<feature type="chain" id="PRO_5016325509" evidence="2">
    <location>
        <begin position="26"/>
        <end position="164"/>
    </location>
</feature>